<accession>A0A2H1W5S6</accession>
<dbReference type="PANTHER" id="PTHR20905:SF32">
    <property type="entry name" value="ARYLALKYLAMINE N-ACETYLTRANSFERASE-LIKE 7, ISOFORM A"/>
    <property type="match status" value="1"/>
</dbReference>
<protein>
    <submittedName>
        <fullName evidence="1">SFRICE_007142</fullName>
    </submittedName>
</protein>
<proteinExistence type="predicted"/>
<dbReference type="InterPro" id="IPR016181">
    <property type="entry name" value="Acyl_CoA_acyltransferase"/>
</dbReference>
<reference evidence="1" key="1">
    <citation type="submission" date="2016-07" db="EMBL/GenBank/DDBJ databases">
        <authorList>
            <person name="Bretaudeau A."/>
        </authorList>
    </citation>
    <scope>NUCLEOTIDE SEQUENCE</scope>
    <source>
        <strain evidence="1">Rice</strain>
        <tissue evidence="1">Whole body</tissue>
    </source>
</reference>
<sequence length="608" mass="69403">MSVVLKEWSKFSVTRKDGSVLKLRTVQIHLDSIVMDNVLQCYLQYFMVEETNYIAARIPESEEAMEEVAEFVRNRSVLTDDEPHVVVCCFDNGDDENIEVLGASIMALVRKDNPPPQLQLKSKESLKLMEIMGSLMEIYDEMKVFNLDPCFSDRGLVVCPEYRGLGIAQELLKVRRLMCKEYGIPINGAWMTSYGTQKAAERDGWETVCELKYEDLEKKAYMTKKDGSVLNLRTVELPLDASVMETVLQCYLQYFVLEENTFIAAKVPESEEAMEEITDFVLNSAGEEKPQVIVCCYDNGDDENIEVLGTSIMTLVRKSEPPPKLIFKSKEMQKLMEIVDGLSQIYDEVKVFDLDPCFSDRGLVVCPEYRGLGIAQELLKVRRLICKEYGIPINGAWMTSYGTQKAAERDGWETVCELKYEDLEKNEEAMQELRAAFDYGMDPSSQQKIEFSICCLDTGDDQIHDVIGGSILIYKTKADAEKEEKHVFNAAALNKVSQMAEDLAEIYDDMRAFNLDRYFICRGVFVCPEYRGLGIAQELLRIRRLICKEYGIPITGAWMTSPGTQKAAERDGWETVCELKFSDLEKKFNVTYEKFPPTNKFMIARVEI</sequence>
<dbReference type="SUPFAM" id="SSF55729">
    <property type="entry name" value="Acyl-CoA N-acyltransferases (Nat)"/>
    <property type="match status" value="3"/>
</dbReference>
<gene>
    <name evidence="1" type="ORF">SFRICE_007142</name>
</gene>
<evidence type="ECO:0000313" key="1">
    <source>
        <dbReference type="EMBL" id="SOQ48440.1"/>
    </source>
</evidence>
<dbReference type="AlphaFoldDB" id="A0A2H1W5S6"/>
<dbReference type="Gene3D" id="3.40.630.30">
    <property type="match status" value="3"/>
</dbReference>
<organism evidence="1">
    <name type="scientific">Spodoptera frugiperda</name>
    <name type="common">Fall armyworm</name>
    <dbReference type="NCBI Taxonomy" id="7108"/>
    <lineage>
        <taxon>Eukaryota</taxon>
        <taxon>Metazoa</taxon>
        <taxon>Ecdysozoa</taxon>
        <taxon>Arthropoda</taxon>
        <taxon>Hexapoda</taxon>
        <taxon>Insecta</taxon>
        <taxon>Pterygota</taxon>
        <taxon>Neoptera</taxon>
        <taxon>Endopterygota</taxon>
        <taxon>Lepidoptera</taxon>
        <taxon>Glossata</taxon>
        <taxon>Ditrysia</taxon>
        <taxon>Noctuoidea</taxon>
        <taxon>Noctuidae</taxon>
        <taxon>Amphipyrinae</taxon>
        <taxon>Spodoptera</taxon>
    </lineage>
</organism>
<dbReference type="EMBL" id="ODYU01006519">
    <property type="protein sequence ID" value="SOQ48440.1"/>
    <property type="molecule type" value="Genomic_DNA"/>
</dbReference>
<dbReference type="GO" id="GO:0008080">
    <property type="term" value="F:N-acetyltransferase activity"/>
    <property type="evidence" value="ECO:0007669"/>
    <property type="project" value="TreeGrafter"/>
</dbReference>
<name>A0A2H1W5S6_SPOFR</name>
<dbReference type="PANTHER" id="PTHR20905">
    <property type="entry name" value="N-ACETYLTRANSFERASE-RELATED"/>
    <property type="match status" value="1"/>
</dbReference>